<dbReference type="InterPro" id="IPR055978">
    <property type="entry name" value="DUF7556"/>
</dbReference>
<dbReference type="Pfam" id="PF24433">
    <property type="entry name" value="DUF7556"/>
    <property type="match status" value="1"/>
</dbReference>
<reference evidence="1 2" key="1">
    <citation type="journal article" date="2019" name="Int. J. Syst. Evol. Microbiol.">
        <title>The Global Catalogue of Microorganisms (GCM) 10K type strain sequencing project: providing services to taxonomists for standard genome sequencing and annotation.</title>
        <authorList>
            <consortium name="The Broad Institute Genomics Platform"/>
            <consortium name="The Broad Institute Genome Sequencing Center for Infectious Disease"/>
            <person name="Wu L."/>
            <person name="Ma J."/>
        </authorList>
    </citation>
    <scope>NUCLEOTIDE SEQUENCE [LARGE SCALE GENOMIC DNA]</scope>
    <source>
        <strain evidence="1 2">JCM 16330</strain>
    </source>
</reference>
<gene>
    <name evidence="1" type="ORF">GCM10009066_08500</name>
</gene>
<dbReference type="AlphaFoldDB" id="A0AAV3S632"/>
<dbReference type="Proteomes" id="UP001500837">
    <property type="component" value="Unassembled WGS sequence"/>
</dbReference>
<organism evidence="1 2">
    <name type="scientific">Halarchaeum salinum</name>
    <dbReference type="NCBI Taxonomy" id="489912"/>
    <lineage>
        <taxon>Archaea</taxon>
        <taxon>Methanobacteriati</taxon>
        <taxon>Methanobacteriota</taxon>
        <taxon>Stenosarchaea group</taxon>
        <taxon>Halobacteria</taxon>
        <taxon>Halobacteriales</taxon>
        <taxon>Halobacteriaceae</taxon>
    </lineage>
</organism>
<sequence length="70" mass="7375">MVLSRCYLLVSDDMASDTTVVPSADGSAGEVMAAVDEDGGVERYVIADVERDGAWLATPSAEAATLHEMR</sequence>
<comment type="caution">
    <text evidence="1">The sequence shown here is derived from an EMBL/GenBank/DDBJ whole genome shotgun (WGS) entry which is preliminary data.</text>
</comment>
<evidence type="ECO:0000313" key="1">
    <source>
        <dbReference type="EMBL" id="GAA0296312.1"/>
    </source>
</evidence>
<keyword evidence="2" id="KW-1185">Reference proteome</keyword>
<evidence type="ECO:0000313" key="2">
    <source>
        <dbReference type="Proteomes" id="UP001500837"/>
    </source>
</evidence>
<accession>A0AAV3S632</accession>
<proteinExistence type="predicted"/>
<dbReference type="EMBL" id="BAAABL010000034">
    <property type="protein sequence ID" value="GAA0296312.1"/>
    <property type="molecule type" value="Genomic_DNA"/>
</dbReference>
<name>A0AAV3S632_9EURY</name>
<protein>
    <submittedName>
        <fullName evidence="1">Uncharacterized protein</fullName>
    </submittedName>
</protein>